<dbReference type="EMBL" id="BAAAHU010000108">
    <property type="protein sequence ID" value="GAA1017256.1"/>
    <property type="molecule type" value="Genomic_DNA"/>
</dbReference>
<dbReference type="Proteomes" id="UP001501072">
    <property type="component" value="Unassembled WGS sequence"/>
</dbReference>
<protein>
    <submittedName>
        <fullName evidence="1">Uncharacterized protein</fullName>
    </submittedName>
</protein>
<keyword evidence="2" id="KW-1185">Reference proteome</keyword>
<sequence length="179" mass="19203">MAQAGRQGLTKTTSPVRLAGLWCLKVRALALLGDKKAANHAVVQSEKAYERADLAGEPEWAAFIDPAYLHGEHANTFRDLGDAATAEEHARRSIEHATRQKRAQRGAMSQAALAVSHLQRRDLDSVYAAGLRTLKLAGRVKPSRAVEGGTGLAAAYAAFGRHRLVADSTERARVLVTAA</sequence>
<comment type="caution">
    <text evidence="1">The sequence shown here is derived from an EMBL/GenBank/DDBJ whole genome shotgun (WGS) entry which is preliminary data.</text>
</comment>
<gene>
    <name evidence="1" type="ORF">GCM10009564_54630</name>
</gene>
<name>A0ABN1T6U6_9ACTN</name>
<reference evidence="1 2" key="1">
    <citation type="journal article" date="2019" name="Int. J. Syst. Evol. Microbiol.">
        <title>The Global Catalogue of Microorganisms (GCM) 10K type strain sequencing project: providing services to taxonomists for standard genome sequencing and annotation.</title>
        <authorList>
            <consortium name="The Broad Institute Genomics Platform"/>
            <consortium name="The Broad Institute Genome Sequencing Center for Infectious Disease"/>
            <person name="Wu L."/>
            <person name="Ma J."/>
        </authorList>
    </citation>
    <scope>NUCLEOTIDE SEQUENCE [LARGE SCALE GENOMIC DNA]</scope>
    <source>
        <strain evidence="1 2">JCM 11269</strain>
    </source>
</reference>
<evidence type="ECO:0000313" key="2">
    <source>
        <dbReference type="Proteomes" id="UP001501072"/>
    </source>
</evidence>
<organism evidence="1 2">
    <name type="scientific">Streptomyces thermogriseus</name>
    <dbReference type="NCBI Taxonomy" id="75292"/>
    <lineage>
        <taxon>Bacteria</taxon>
        <taxon>Bacillati</taxon>
        <taxon>Actinomycetota</taxon>
        <taxon>Actinomycetes</taxon>
        <taxon>Kitasatosporales</taxon>
        <taxon>Streptomycetaceae</taxon>
        <taxon>Streptomyces</taxon>
    </lineage>
</organism>
<proteinExistence type="predicted"/>
<evidence type="ECO:0000313" key="1">
    <source>
        <dbReference type="EMBL" id="GAA1017256.1"/>
    </source>
</evidence>
<dbReference type="RefSeq" id="WP_385881700.1">
    <property type="nucleotide sequence ID" value="NZ_BAAAHU010000108.1"/>
</dbReference>
<accession>A0ABN1T6U6</accession>